<dbReference type="InterPro" id="IPR017867">
    <property type="entry name" value="Tyr_phospatase_low_mol_wt"/>
</dbReference>
<gene>
    <name evidence="6" type="ORF">FB557_2556</name>
</gene>
<dbReference type="Pfam" id="PF01451">
    <property type="entry name" value="LMWPc"/>
    <property type="match status" value="1"/>
</dbReference>
<dbReference type="InterPro" id="IPR036196">
    <property type="entry name" value="Ptyr_pPase_sf"/>
</dbReference>
<dbReference type="PANTHER" id="PTHR11717:SF31">
    <property type="entry name" value="LOW MOLECULAR WEIGHT PROTEIN-TYROSINE-PHOSPHATASE ETP-RELATED"/>
    <property type="match status" value="1"/>
</dbReference>
<dbReference type="PRINTS" id="PR00719">
    <property type="entry name" value="LMWPTPASE"/>
</dbReference>
<dbReference type="OrthoDB" id="9784339at2"/>
<dbReference type="GO" id="GO:0004725">
    <property type="term" value="F:protein tyrosine phosphatase activity"/>
    <property type="evidence" value="ECO:0007669"/>
    <property type="project" value="InterPro"/>
</dbReference>
<sequence>MSVRILTVCTGNICRSPYAHLLLGHRLEQVRPGAFEVSSAGVGALVDHPVDPGSVVHLEFKGIEHADFAARQISERMLDDVDLVLAMTVEHRRAVLSYAPRLLKRCFTLKEIARLIDAAEQTQPWTERLEGCDGPDERWARIPAELARERGRHRVDEGADDVADPYRRSQDHFDTMAREVDEAVETIVGLEARF</sequence>
<evidence type="ECO:0000313" key="7">
    <source>
        <dbReference type="Proteomes" id="UP000315628"/>
    </source>
</evidence>
<comment type="similarity">
    <text evidence="1">Belongs to the low molecular weight phosphotyrosine protein phosphatase family.</text>
</comment>
<dbReference type="Gene3D" id="3.40.50.2300">
    <property type="match status" value="1"/>
</dbReference>
<keyword evidence="3" id="KW-0904">Protein phosphatase</keyword>
<name>A0A560W8G3_9MICO</name>
<keyword evidence="2" id="KW-0378">Hydrolase</keyword>
<dbReference type="InterPro" id="IPR050438">
    <property type="entry name" value="LMW_PTPase"/>
</dbReference>
<feature type="domain" description="Phosphotyrosine protein phosphatase I" evidence="5">
    <location>
        <begin position="3"/>
        <end position="190"/>
    </location>
</feature>
<feature type="active site" description="Nucleophile" evidence="4">
    <location>
        <position position="9"/>
    </location>
</feature>
<feature type="active site" evidence="4">
    <location>
        <position position="15"/>
    </location>
</feature>
<evidence type="ECO:0000256" key="4">
    <source>
        <dbReference type="PIRSR" id="PIRSR617867-1"/>
    </source>
</evidence>
<dbReference type="Proteomes" id="UP000315628">
    <property type="component" value="Unassembled WGS sequence"/>
</dbReference>
<dbReference type="SUPFAM" id="SSF52788">
    <property type="entry name" value="Phosphotyrosine protein phosphatases I"/>
    <property type="match status" value="1"/>
</dbReference>
<dbReference type="SMART" id="SM00226">
    <property type="entry name" value="LMWPc"/>
    <property type="match status" value="1"/>
</dbReference>
<dbReference type="EMBL" id="VIUW01000004">
    <property type="protein sequence ID" value="TWD13913.1"/>
    <property type="molecule type" value="Genomic_DNA"/>
</dbReference>
<evidence type="ECO:0000256" key="2">
    <source>
        <dbReference type="ARBA" id="ARBA00022801"/>
    </source>
</evidence>
<reference evidence="6 7" key="1">
    <citation type="submission" date="2019-06" db="EMBL/GenBank/DDBJ databases">
        <title>Sequencing the genomes of 1000 actinobacteria strains.</title>
        <authorList>
            <person name="Klenk H.-P."/>
        </authorList>
    </citation>
    <scope>NUCLEOTIDE SEQUENCE [LARGE SCALE GENOMIC DNA]</scope>
    <source>
        <strain evidence="6 7">DSM 18935</strain>
    </source>
</reference>
<proteinExistence type="inferred from homology"/>
<dbReference type="RefSeq" id="WP_144857966.1">
    <property type="nucleotide sequence ID" value="NZ_BAAAYT010000002.1"/>
</dbReference>
<evidence type="ECO:0000313" key="6">
    <source>
        <dbReference type="EMBL" id="TWD13913.1"/>
    </source>
</evidence>
<dbReference type="PANTHER" id="PTHR11717">
    <property type="entry name" value="LOW MOLECULAR WEIGHT PROTEIN TYROSINE PHOSPHATASE"/>
    <property type="match status" value="1"/>
</dbReference>
<evidence type="ECO:0000259" key="5">
    <source>
        <dbReference type="SMART" id="SM00226"/>
    </source>
</evidence>
<keyword evidence="7" id="KW-1185">Reference proteome</keyword>
<organism evidence="6 7">
    <name type="scientific">Marihabitans asiaticum</name>
    <dbReference type="NCBI Taxonomy" id="415218"/>
    <lineage>
        <taxon>Bacteria</taxon>
        <taxon>Bacillati</taxon>
        <taxon>Actinomycetota</taxon>
        <taxon>Actinomycetes</taxon>
        <taxon>Micrococcales</taxon>
        <taxon>Intrasporangiaceae</taxon>
        <taxon>Marihabitans</taxon>
    </lineage>
</organism>
<accession>A0A560W8G3</accession>
<comment type="caution">
    <text evidence="6">The sequence shown here is derived from an EMBL/GenBank/DDBJ whole genome shotgun (WGS) entry which is preliminary data.</text>
</comment>
<dbReference type="InterPro" id="IPR023485">
    <property type="entry name" value="Ptyr_pPase"/>
</dbReference>
<evidence type="ECO:0000256" key="1">
    <source>
        <dbReference type="ARBA" id="ARBA00011063"/>
    </source>
</evidence>
<evidence type="ECO:0000256" key="3">
    <source>
        <dbReference type="ARBA" id="ARBA00022912"/>
    </source>
</evidence>
<dbReference type="AlphaFoldDB" id="A0A560W8G3"/>
<protein>
    <submittedName>
        <fullName evidence="6">Protein-tyrosine phosphatase</fullName>
    </submittedName>
</protein>